<organism evidence="1">
    <name type="scientific">Rhizophora mucronata</name>
    <name type="common">Asiatic mangrove</name>
    <dbReference type="NCBI Taxonomy" id="61149"/>
    <lineage>
        <taxon>Eukaryota</taxon>
        <taxon>Viridiplantae</taxon>
        <taxon>Streptophyta</taxon>
        <taxon>Embryophyta</taxon>
        <taxon>Tracheophyta</taxon>
        <taxon>Spermatophyta</taxon>
        <taxon>Magnoliopsida</taxon>
        <taxon>eudicotyledons</taxon>
        <taxon>Gunneridae</taxon>
        <taxon>Pentapetalae</taxon>
        <taxon>rosids</taxon>
        <taxon>fabids</taxon>
        <taxon>Malpighiales</taxon>
        <taxon>Rhizophoraceae</taxon>
        <taxon>Rhizophora</taxon>
    </lineage>
</organism>
<dbReference type="AlphaFoldDB" id="A0A2P2IZM0"/>
<accession>A0A2P2IZM0</accession>
<proteinExistence type="predicted"/>
<reference evidence="1" key="1">
    <citation type="submission" date="2018-02" db="EMBL/GenBank/DDBJ databases">
        <title>Rhizophora mucronata_Transcriptome.</title>
        <authorList>
            <person name="Meera S.P."/>
            <person name="Sreeshan A."/>
            <person name="Augustine A."/>
        </authorList>
    </citation>
    <scope>NUCLEOTIDE SEQUENCE</scope>
    <source>
        <tissue evidence="1">Leaf</tissue>
    </source>
</reference>
<protein>
    <submittedName>
        <fullName evidence="1">Uncharacterized protein</fullName>
    </submittedName>
</protein>
<name>A0A2P2IZM0_RHIMU</name>
<sequence length="49" mass="5503">MLEEDSAIIVPVPDLIPNLQLDDELQEQVVTIAISCIRTIDGEHRPYLS</sequence>
<dbReference type="EMBL" id="GGEC01006196">
    <property type="protein sequence ID" value="MBW86679.1"/>
    <property type="molecule type" value="Transcribed_RNA"/>
</dbReference>
<evidence type="ECO:0000313" key="1">
    <source>
        <dbReference type="EMBL" id="MBW86679.1"/>
    </source>
</evidence>